<reference evidence="3" key="1">
    <citation type="submission" date="2017-04" db="EMBL/GenBank/DDBJ databases">
        <authorList>
            <person name="Varghese N."/>
            <person name="Submissions S."/>
        </authorList>
    </citation>
    <scope>NUCLEOTIDE SEQUENCE [LARGE SCALE GENOMIC DNA]</scope>
    <source>
        <strain evidence="3">LMG 29540</strain>
    </source>
</reference>
<evidence type="ECO:0000313" key="2">
    <source>
        <dbReference type="EMBL" id="SMG28249.1"/>
    </source>
</evidence>
<dbReference type="Proteomes" id="UP000193228">
    <property type="component" value="Unassembled WGS sequence"/>
</dbReference>
<organism evidence="2 3">
    <name type="scientific">Paraburkholderia susongensis</name>
    <dbReference type="NCBI Taxonomy" id="1515439"/>
    <lineage>
        <taxon>Bacteria</taxon>
        <taxon>Pseudomonadati</taxon>
        <taxon>Pseudomonadota</taxon>
        <taxon>Betaproteobacteria</taxon>
        <taxon>Burkholderiales</taxon>
        <taxon>Burkholderiaceae</taxon>
        <taxon>Paraburkholderia</taxon>
    </lineage>
</organism>
<gene>
    <name evidence="2" type="ORF">SAMN06265784_102739</name>
</gene>
<keyword evidence="1" id="KW-0732">Signal</keyword>
<feature type="chain" id="PRO_5010886808" description="Lipoprotein" evidence="1">
    <location>
        <begin position="28"/>
        <end position="195"/>
    </location>
</feature>
<keyword evidence="3" id="KW-1185">Reference proteome</keyword>
<accession>A0A1X7JJD8</accession>
<dbReference type="STRING" id="1515439.SAMN06265784_102739"/>
<sequence length="195" mass="21446">MKGCTITALVSAIALSGCLAMTPPVKNANGQPIKFVSPVLGKNAMKGARYVLIEKNIADGKYRVVSISTSRQEITNDRQERIAFNADLTGFAPDYTEYSFQTYTDRGNYGEQTEIMRCASFPQKTYAYTPCNSAFADVFVPMGVTKAYIAGQMGYAAKKSWDDPKNNNMRYVSSPQWALAQAGVFERLADLTNAK</sequence>
<evidence type="ECO:0000256" key="1">
    <source>
        <dbReference type="SAM" id="SignalP"/>
    </source>
</evidence>
<dbReference type="RefSeq" id="WP_244195961.1">
    <property type="nucleotide sequence ID" value="NZ_FXAT01000002.1"/>
</dbReference>
<dbReference type="PROSITE" id="PS51257">
    <property type="entry name" value="PROKAR_LIPOPROTEIN"/>
    <property type="match status" value="1"/>
</dbReference>
<evidence type="ECO:0008006" key="4">
    <source>
        <dbReference type="Google" id="ProtNLM"/>
    </source>
</evidence>
<name>A0A1X7JJD8_9BURK</name>
<evidence type="ECO:0000313" key="3">
    <source>
        <dbReference type="Proteomes" id="UP000193228"/>
    </source>
</evidence>
<proteinExistence type="predicted"/>
<protein>
    <recommendedName>
        <fullName evidence="4">Lipoprotein</fullName>
    </recommendedName>
</protein>
<feature type="signal peptide" evidence="1">
    <location>
        <begin position="1"/>
        <end position="27"/>
    </location>
</feature>
<dbReference type="EMBL" id="FXAT01000002">
    <property type="protein sequence ID" value="SMG28249.1"/>
    <property type="molecule type" value="Genomic_DNA"/>
</dbReference>
<dbReference type="AlphaFoldDB" id="A0A1X7JJD8"/>